<comment type="caution">
    <text evidence="18">The sequence shown here is derived from an EMBL/GenBank/DDBJ whole genome shotgun (WGS) entry which is preliminary data.</text>
</comment>
<feature type="domain" description="PHD-type" evidence="16">
    <location>
        <begin position="219"/>
        <end position="278"/>
    </location>
</feature>
<evidence type="ECO:0000256" key="13">
    <source>
        <dbReference type="PROSITE-ProRule" id="PRU00146"/>
    </source>
</evidence>
<dbReference type="Gene3D" id="3.40.630.30">
    <property type="match status" value="1"/>
</dbReference>
<dbReference type="GO" id="GO:0004402">
    <property type="term" value="F:histone acetyltransferase activity"/>
    <property type="evidence" value="ECO:0007669"/>
    <property type="project" value="InterPro"/>
</dbReference>
<dbReference type="FunFam" id="3.30.60.60:FF:000001">
    <property type="entry name" value="Histone acetyltransferase"/>
    <property type="match status" value="1"/>
</dbReference>
<dbReference type="InterPro" id="IPR013083">
    <property type="entry name" value="Znf_RING/FYVE/PHD"/>
</dbReference>
<dbReference type="GO" id="GO:1990467">
    <property type="term" value="C:NuA3a histone acetyltransferase complex"/>
    <property type="evidence" value="ECO:0007669"/>
    <property type="project" value="TreeGrafter"/>
</dbReference>
<keyword evidence="4" id="KW-0808">Transferase</keyword>
<dbReference type="Pfam" id="PF01853">
    <property type="entry name" value="MOZ_SAS"/>
    <property type="match status" value="1"/>
</dbReference>
<dbReference type="Gene3D" id="1.10.10.10">
    <property type="entry name" value="Winged helix-like DNA-binding domain superfamily/Winged helix DNA-binding domain"/>
    <property type="match status" value="1"/>
</dbReference>
<feature type="compositionally biased region" description="Acidic residues" evidence="15">
    <location>
        <begin position="199"/>
        <end position="216"/>
    </location>
</feature>
<dbReference type="InterPro" id="IPR002717">
    <property type="entry name" value="HAT_MYST-type"/>
</dbReference>
<evidence type="ECO:0000256" key="2">
    <source>
        <dbReference type="ARBA" id="ARBA00010107"/>
    </source>
</evidence>
<feature type="compositionally biased region" description="Basic and acidic residues" evidence="15">
    <location>
        <begin position="534"/>
        <end position="547"/>
    </location>
</feature>
<dbReference type="Proteomes" id="UP001369815">
    <property type="component" value="Unassembled WGS sequence"/>
</dbReference>
<dbReference type="Pfam" id="PF17772">
    <property type="entry name" value="zf-MYST"/>
    <property type="match status" value="1"/>
</dbReference>
<feature type="compositionally biased region" description="Polar residues" evidence="15">
    <location>
        <begin position="1"/>
        <end position="16"/>
    </location>
</feature>
<proteinExistence type="inferred from homology"/>
<dbReference type="EMBL" id="JBANMG010000002">
    <property type="protein sequence ID" value="KAK6956782.1"/>
    <property type="molecule type" value="Genomic_DNA"/>
</dbReference>
<keyword evidence="9" id="KW-0007">Acetylation</keyword>
<dbReference type="AlphaFoldDB" id="A0AAX6MX79"/>
<dbReference type="Pfam" id="PF16866">
    <property type="entry name" value="PHD_4"/>
    <property type="match status" value="1"/>
</dbReference>
<keyword evidence="8" id="KW-0156">Chromatin regulator</keyword>
<dbReference type="InterPro" id="IPR040706">
    <property type="entry name" value="Zf-MYST"/>
</dbReference>
<evidence type="ECO:0000256" key="7">
    <source>
        <dbReference type="ARBA" id="ARBA00022833"/>
    </source>
</evidence>
<feature type="active site" description="Proton donor/acceptor" evidence="12">
    <location>
        <position position="752"/>
    </location>
</feature>
<dbReference type="SUPFAM" id="SSF57903">
    <property type="entry name" value="FYVE/PHD zinc finger"/>
    <property type="match status" value="1"/>
</dbReference>
<evidence type="ECO:0000256" key="11">
    <source>
        <dbReference type="ARBA" id="ARBA00045805"/>
    </source>
</evidence>
<dbReference type="InterPro" id="IPR036388">
    <property type="entry name" value="WH-like_DNA-bd_sf"/>
</dbReference>
<dbReference type="Gene3D" id="3.30.40.10">
    <property type="entry name" value="Zinc/RING finger domain, C3HC4 (zinc finger)"/>
    <property type="match status" value="1"/>
</dbReference>
<dbReference type="GO" id="GO:0003712">
    <property type="term" value="F:transcription coregulator activity"/>
    <property type="evidence" value="ECO:0007669"/>
    <property type="project" value="TreeGrafter"/>
</dbReference>
<sequence length="1173" mass="129133">MANTQLMQEELQQSVVLSEEDAEFEEDLPDDPMMVDSGGPPPSGNSGDPGHVEADQIDHNYSNGSTIGANTGPVDEMAPHFDAEGELDSIPVGGGDGDNVSDHGAETSGSDGDIHDDDDAFDIDAEGEDDDDDGGHHRIDPNVDSSNEEDAEHEAVEEDEDENEGVGAVKIRPGDTDEESDSDDDISLVSHSSGRESAAEWEEAVDNDDDDDDSEAADPNNCIFCKKDEEHDPGVEFEAYLTCKGCEEHAHQQCAREEGALDDKNNASNWKCPDCAADDLGSDSEAAFDHEHAEGDHEMELDGGADDSDLSPTATNRSTAPKLARDLLPSQRGTNKPDSHSVFNQLVLDEDPMDGSRVLRKRKTSSPEVEVDTEEVMSLRKRRKNTSDESAMGDVIQEKSNSAEPTSRQRSGRSLRHKASSSDALCTIVKKSRFSLVVKMRVSTTKMHKLSLNSRTRRKRSGRTTASRSSRSSRNVASTRAAAIAEPPPMTPFFPSSYSQPFYSFYDKEPDELKGKPYGGILTEEQADTTKTLPTKDDRRRFDEAKQKAEEEWRNRLLAMQAEAEVPVKKSRKASGPASQIECIEFGGWEIDTWYAAPYPEEYSRNRVLYICEFCLKYMNSDYVAWRHKLKCAAKHPPGDEIYRHGSVSFFEVDGRKNPVYCQNLCLLAKLFLGSKTLYYDVEPFLFYVLCEYDDLGYHFVGYFSKEKRASSQNNVSCILTLPIHQRKGYGHLLIDFSYLLTKVEEKTGSPEKPLSDMGLVSYRNYWRLVMCKYLIEHMPEDKSQKKGLSIRQISDDTGMTPDDVISALEALRFLVRDPVTQVYAFRVDISYCHKEVAKWEAKNYVKLNPKNLTWMPYVMGRSNATNFELGPALNTIAPREEDEEVKAVQTLAESGIATGDFAITQPASQKPPLGTESSVLESTEPNDNAIIEANEDIKPNGIGKENANTSVSRSEDPSTSVGATVPTNTQDDENDWLKQYDNIPVSRFQVFPPINNRRTAISRLNSSIARPPPLPRIPPPSSRRAVRPKARRSTGGATVRKSAQKTPSGKRKPGGTGRGPGRWPKGTKKSDYGNADSGPGLPPAWVERKRLADLAAAKATDDNTQDTVQVQVNDAGKSQKGKQIASFPANFDGAADATPSSEAALPGNASVDIDMSGVGSHQGDIGVEARET</sequence>
<feature type="compositionally biased region" description="Polar residues" evidence="15">
    <location>
        <begin position="310"/>
        <end position="319"/>
    </location>
</feature>
<comment type="subcellular location">
    <subcellularLocation>
        <location evidence="1 14">Nucleus</location>
    </subcellularLocation>
</comment>
<feature type="compositionally biased region" description="Acidic residues" evidence="15">
    <location>
        <begin position="146"/>
        <end position="164"/>
    </location>
</feature>
<feature type="compositionally biased region" description="Basic and acidic residues" evidence="15">
    <location>
        <begin position="251"/>
        <end position="265"/>
    </location>
</feature>
<dbReference type="PANTHER" id="PTHR10615:SF161">
    <property type="entry name" value="HISTONE ACETYLTRANSFERASE KAT7"/>
    <property type="match status" value="1"/>
</dbReference>
<evidence type="ECO:0000256" key="4">
    <source>
        <dbReference type="ARBA" id="ARBA00022679"/>
    </source>
</evidence>
<feature type="compositionally biased region" description="Pro residues" evidence="15">
    <location>
        <begin position="1011"/>
        <end position="1022"/>
    </location>
</feature>
<keyword evidence="19" id="KW-1185">Reference proteome</keyword>
<dbReference type="GO" id="GO:0005634">
    <property type="term" value="C:nucleus"/>
    <property type="evidence" value="ECO:0007669"/>
    <property type="project" value="UniProtKB-SubCell"/>
</dbReference>
<feature type="compositionally biased region" description="Acidic residues" evidence="15">
    <location>
        <begin position="176"/>
        <end position="186"/>
    </location>
</feature>
<dbReference type="GO" id="GO:0031507">
    <property type="term" value="P:heterochromatin formation"/>
    <property type="evidence" value="ECO:0007669"/>
    <property type="project" value="UniProtKB-ARBA"/>
</dbReference>
<dbReference type="InterPro" id="IPR016181">
    <property type="entry name" value="Acyl_CoA_acyltransferase"/>
</dbReference>
<feature type="compositionally biased region" description="Polar residues" evidence="15">
    <location>
        <begin position="331"/>
        <end position="344"/>
    </location>
</feature>
<feature type="compositionally biased region" description="Polar residues" evidence="15">
    <location>
        <begin position="59"/>
        <end position="69"/>
    </location>
</feature>
<accession>A0AAX6MX79</accession>
<evidence type="ECO:0000256" key="6">
    <source>
        <dbReference type="ARBA" id="ARBA00022771"/>
    </source>
</evidence>
<dbReference type="GO" id="GO:0006357">
    <property type="term" value="P:regulation of transcription by RNA polymerase II"/>
    <property type="evidence" value="ECO:0007669"/>
    <property type="project" value="TreeGrafter"/>
</dbReference>
<evidence type="ECO:0000256" key="8">
    <source>
        <dbReference type="ARBA" id="ARBA00022853"/>
    </source>
</evidence>
<dbReference type="PROSITE" id="PS50016">
    <property type="entry name" value="ZF_PHD_2"/>
    <property type="match status" value="1"/>
</dbReference>
<evidence type="ECO:0000256" key="9">
    <source>
        <dbReference type="ARBA" id="ARBA00022990"/>
    </source>
</evidence>
<dbReference type="InterPro" id="IPR019787">
    <property type="entry name" value="Znf_PHD-finger"/>
</dbReference>
<protein>
    <recommendedName>
        <fullName evidence="3 14">Histone acetyltransferase</fullName>
        <ecNumber evidence="3 14">2.3.1.48</ecNumber>
    </recommendedName>
</protein>
<dbReference type="PANTHER" id="PTHR10615">
    <property type="entry name" value="HISTONE ACETYLTRANSFERASE"/>
    <property type="match status" value="1"/>
</dbReference>
<feature type="region of interest" description="Disordered" evidence="15">
    <location>
        <begin position="251"/>
        <end position="422"/>
    </location>
</feature>
<comment type="catalytic activity">
    <reaction evidence="14">
        <text>L-lysyl-[protein] + acetyl-CoA = N(6)-acetyl-L-lysyl-[protein] + CoA + H(+)</text>
        <dbReference type="Rhea" id="RHEA:45948"/>
        <dbReference type="Rhea" id="RHEA-COMP:9752"/>
        <dbReference type="Rhea" id="RHEA-COMP:10731"/>
        <dbReference type="ChEBI" id="CHEBI:15378"/>
        <dbReference type="ChEBI" id="CHEBI:29969"/>
        <dbReference type="ChEBI" id="CHEBI:57287"/>
        <dbReference type="ChEBI" id="CHEBI:57288"/>
        <dbReference type="ChEBI" id="CHEBI:61930"/>
        <dbReference type="EC" id="2.3.1.48"/>
    </reaction>
</comment>
<feature type="region of interest" description="Disordered" evidence="15">
    <location>
        <begin position="523"/>
        <end position="547"/>
    </location>
</feature>
<feature type="compositionally biased region" description="Polar residues" evidence="15">
    <location>
        <begin position="398"/>
        <end position="409"/>
    </location>
</feature>
<dbReference type="InterPro" id="IPR050603">
    <property type="entry name" value="MYST_HAT"/>
</dbReference>
<dbReference type="GO" id="GO:0003682">
    <property type="term" value="F:chromatin binding"/>
    <property type="evidence" value="ECO:0007669"/>
    <property type="project" value="TreeGrafter"/>
</dbReference>
<feature type="compositionally biased region" description="Basic residues" evidence="15">
    <location>
        <begin position="410"/>
        <end position="419"/>
    </location>
</feature>
<organism evidence="18 19">
    <name type="scientific">Daldinia eschscholtzii</name>
    <dbReference type="NCBI Taxonomy" id="292717"/>
    <lineage>
        <taxon>Eukaryota</taxon>
        <taxon>Fungi</taxon>
        <taxon>Dikarya</taxon>
        <taxon>Ascomycota</taxon>
        <taxon>Pezizomycotina</taxon>
        <taxon>Sordariomycetes</taxon>
        <taxon>Xylariomycetidae</taxon>
        <taxon>Xylariales</taxon>
        <taxon>Hypoxylaceae</taxon>
        <taxon>Daldinia</taxon>
    </lineage>
</organism>
<dbReference type="SUPFAM" id="SSF55729">
    <property type="entry name" value="Acyl-CoA N-acyltransferases (Nat)"/>
    <property type="match status" value="1"/>
</dbReference>
<feature type="domain" description="MYST-type HAT" evidence="17">
    <location>
        <begin position="576"/>
        <end position="857"/>
    </location>
</feature>
<keyword evidence="5" id="KW-0479">Metal-binding</keyword>
<dbReference type="InterPro" id="IPR011011">
    <property type="entry name" value="Znf_FYVE_PHD"/>
</dbReference>
<feature type="compositionally biased region" description="Polar residues" evidence="15">
    <location>
        <begin position="947"/>
        <end position="970"/>
    </location>
</feature>
<evidence type="ECO:0000256" key="10">
    <source>
        <dbReference type="ARBA" id="ARBA00023242"/>
    </source>
</evidence>
<evidence type="ECO:0000256" key="1">
    <source>
        <dbReference type="ARBA" id="ARBA00004123"/>
    </source>
</evidence>
<comment type="similarity">
    <text evidence="2 14">Belongs to the MYST (SAS/MOZ) family.</text>
</comment>
<feature type="region of interest" description="Disordered" evidence="15">
    <location>
        <begin position="1"/>
        <end position="220"/>
    </location>
</feature>
<evidence type="ECO:0000313" key="19">
    <source>
        <dbReference type="Proteomes" id="UP001369815"/>
    </source>
</evidence>
<evidence type="ECO:0000256" key="5">
    <source>
        <dbReference type="ARBA" id="ARBA00022723"/>
    </source>
</evidence>
<feature type="region of interest" description="Disordered" evidence="15">
    <location>
        <begin position="445"/>
        <end position="488"/>
    </location>
</feature>
<dbReference type="InterPro" id="IPR001965">
    <property type="entry name" value="Znf_PHD"/>
</dbReference>
<feature type="region of interest" description="Disordered" evidence="15">
    <location>
        <begin position="1004"/>
        <end position="1173"/>
    </location>
</feature>
<feature type="compositionally biased region" description="Low complexity" evidence="15">
    <location>
        <begin position="463"/>
        <end position="483"/>
    </location>
</feature>
<dbReference type="SMART" id="SM00249">
    <property type="entry name" value="PHD"/>
    <property type="match status" value="1"/>
</dbReference>
<reference evidence="18 19" key="1">
    <citation type="journal article" date="2024" name="Front Chem Biol">
        <title>Unveiling the potential of Daldinia eschscholtzii MFLUCC 19-0629 through bioactivity and bioinformatics studies for enhanced sustainable agriculture production.</title>
        <authorList>
            <person name="Brooks S."/>
            <person name="Weaver J.A."/>
            <person name="Klomchit A."/>
            <person name="Alharthi S.A."/>
            <person name="Onlamun T."/>
            <person name="Nurani R."/>
            <person name="Vong T.K."/>
            <person name="Alberti F."/>
            <person name="Greco C."/>
        </authorList>
    </citation>
    <scope>NUCLEOTIDE SEQUENCE [LARGE SCALE GENOMIC DNA]</scope>
    <source>
        <strain evidence="18">MFLUCC 19-0629</strain>
    </source>
</reference>
<evidence type="ECO:0000256" key="15">
    <source>
        <dbReference type="SAM" id="MobiDB-lite"/>
    </source>
</evidence>
<comment type="function">
    <text evidence="11">Catalytic component of the NuA4 histone acetyltransferase (HAT) complex which is involved in epigenetic transcriptional activation of selected genes principally by acetylation of nucleosomal histones H4, H3, H2B, H2A and H2A variant H2A.Z. Acetylates histone H4 to form H4K5ac, H4K8ac, H4K12ac and H4K16ac, histone H3 to form H3K14ac, and histone H2A to form H2AK4ac and H2AK7ac. The NuA4 complex is involved in the DNA damage response and is required for chromosome segregation. The NuA4 complex plays a direct role in repair of DNA double-strand breaks (DSBs) through homologous recombination. Recruitment to promoters depends on H3K4me. Also acetylates non-histone proteins. In addition to protein acetyltransferase, can use different acyl-CoA substrates, such as 2-hydroxyisobutanoyl-CoA (2-hydroxyisobutyryl-CoA) or (2E)-butenoyl-CoA (crotonyl-CoA), and is able to mediate protein 2-hydroxyisobutyrylation and crotonylation, respectively.</text>
</comment>
<evidence type="ECO:0000313" key="18">
    <source>
        <dbReference type="EMBL" id="KAK6956782.1"/>
    </source>
</evidence>
<dbReference type="FunFam" id="3.40.630.30:FF:000001">
    <property type="entry name" value="Histone acetyltransferase"/>
    <property type="match status" value="1"/>
</dbReference>
<evidence type="ECO:0000259" key="16">
    <source>
        <dbReference type="PROSITE" id="PS50016"/>
    </source>
</evidence>
<dbReference type="PROSITE" id="PS51726">
    <property type="entry name" value="MYST_HAT"/>
    <property type="match status" value="1"/>
</dbReference>
<name>A0AAX6MX79_9PEZI</name>
<gene>
    <name evidence="18" type="ORF">Daesc_002062</name>
</gene>
<dbReference type="Gene3D" id="3.30.60.60">
    <property type="entry name" value="N-acetyl transferase-like"/>
    <property type="match status" value="1"/>
</dbReference>
<dbReference type="GO" id="GO:0008270">
    <property type="term" value="F:zinc ion binding"/>
    <property type="evidence" value="ECO:0007669"/>
    <property type="project" value="UniProtKB-KW"/>
</dbReference>
<evidence type="ECO:0000259" key="17">
    <source>
        <dbReference type="PROSITE" id="PS51726"/>
    </source>
</evidence>
<evidence type="ECO:0000256" key="3">
    <source>
        <dbReference type="ARBA" id="ARBA00013184"/>
    </source>
</evidence>
<feature type="compositionally biased region" description="Acidic residues" evidence="15">
    <location>
        <begin position="114"/>
        <end position="133"/>
    </location>
</feature>
<keyword evidence="7" id="KW-0862">Zinc</keyword>
<keyword evidence="10 14" id="KW-0539">Nucleus</keyword>
<feature type="compositionally biased region" description="Acidic residues" evidence="15">
    <location>
        <begin position="18"/>
        <end position="30"/>
    </location>
</feature>
<evidence type="ECO:0000256" key="12">
    <source>
        <dbReference type="PIRSR" id="PIRSR602717-51"/>
    </source>
</evidence>
<feature type="region of interest" description="Disordered" evidence="15">
    <location>
        <begin position="933"/>
        <end position="976"/>
    </location>
</feature>
<feature type="compositionally biased region" description="Basic and acidic residues" evidence="15">
    <location>
        <begin position="287"/>
        <end position="300"/>
    </location>
</feature>
<keyword evidence="6 13" id="KW-0863">Zinc-finger</keyword>
<evidence type="ECO:0000256" key="14">
    <source>
        <dbReference type="RuleBase" id="RU361211"/>
    </source>
</evidence>
<dbReference type="EC" id="2.3.1.48" evidence="3 14"/>